<reference evidence="11 12" key="1">
    <citation type="submission" date="2021-05" db="EMBL/GenBank/DDBJ databases">
        <title>Fusibacter ferrireducens sp. nov., an anaerobic, sulfur- and Fe-reducing bacterium isolated from the mangrove sediment.</title>
        <authorList>
            <person name="Qiu D."/>
        </authorList>
    </citation>
    <scope>NUCLEOTIDE SEQUENCE [LARGE SCALE GENOMIC DNA]</scope>
    <source>
        <strain evidence="11 12">DSM 12116</strain>
    </source>
</reference>
<comment type="catalytic activity">
    <reaction evidence="8 9">
        <text>N-acetyl-L-glutamate + ATP = N-acetyl-L-glutamyl 5-phosphate + ADP</text>
        <dbReference type="Rhea" id="RHEA:14629"/>
        <dbReference type="ChEBI" id="CHEBI:30616"/>
        <dbReference type="ChEBI" id="CHEBI:44337"/>
        <dbReference type="ChEBI" id="CHEBI:57936"/>
        <dbReference type="ChEBI" id="CHEBI:456216"/>
        <dbReference type="EC" id="2.7.2.8"/>
    </reaction>
</comment>
<name>A0ABS5PKB4_9FIRM</name>
<feature type="site" description="Transition state stabilizer" evidence="9">
    <location>
        <position position="247"/>
    </location>
</feature>
<evidence type="ECO:0000313" key="11">
    <source>
        <dbReference type="EMBL" id="MBS7525593.1"/>
    </source>
</evidence>
<keyword evidence="9" id="KW-0963">Cytoplasm</keyword>
<keyword evidence="7 9" id="KW-0067">ATP-binding</keyword>
<organism evidence="11 12">
    <name type="scientific">Fusibacter paucivorans</name>
    <dbReference type="NCBI Taxonomy" id="76009"/>
    <lineage>
        <taxon>Bacteria</taxon>
        <taxon>Bacillati</taxon>
        <taxon>Bacillota</taxon>
        <taxon>Clostridia</taxon>
        <taxon>Eubacteriales</taxon>
        <taxon>Eubacteriales Family XII. Incertae Sedis</taxon>
        <taxon>Fusibacter</taxon>
    </lineage>
</organism>
<keyword evidence="3 9" id="KW-0028">Amino-acid biosynthesis</keyword>
<feature type="domain" description="Aspartate/glutamate/uridylate kinase" evidence="10">
    <location>
        <begin position="31"/>
        <end position="253"/>
    </location>
</feature>
<evidence type="ECO:0000256" key="6">
    <source>
        <dbReference type="ARBA" id="ARBA00022777"/>
    </source>
</evidence>
<evidence type="ECO:0000313" key="12">
    <source>
        <dbReference type="Proteomes" id="UP000746471"/>
    </source>
</evidence>
<dbReference type="InterPro" id="IPR004662">
    <property type="entry name" value="AcgluKinase_fam"/>
</dbReference>
<evidence type="ECO:0000256" key="2">
    <source>
        <dbReference type="ARBA" id="ARBA00022571"/>
    </source>
</evidence>
<evidence type="ECO:0000256" key="7">
    <source>
        <dbReference type="ARBA" id="ARBA00022840"/>
    </source>
</evidence>
<dbReference type="SUPFAM" id="SSF53633">
    <property type="entry name" value="Carbamate kinase-like"/>
    <property type="match status" value="1"/>
</dbReference>
<dbReference type="Proteomes" id="UP000746471">
    <property type="component" value="Unassembled WGS sequence"/>
</dbReference>
<keyword evidence="4 9" id="KW-0808">Transferase</keyword>
<dbReference type="PANTHER" id="PTHR23342:SF0">
    <property type="entry name" value="N-ACETYLGLUTAMATE SYNTHASE, MITOCHONDRIAL"/>
    <property type="match status" value="1"/>
</dbReference>
<dbReference type="Gene3D" id="3.40.1160.10">
    <property type="entry name" value="Acetylglutamate kinase-like"/>
    <property type="match status" value="1"/>
</dbReference>
<evidence type="ECO:0000256" key="9">
    <source>
        <dbReference type="HAMAP-Rule" id="MF_00082"/>
    </source>
</evidence>
<dbReference type="InterPro" id="IPR037528">
    <property type="entry name" value="ArgB"/>
</dbReference>
<dbReference type="NCBIfam" id="TIGR00761">
    <property type="entry name" value="argB"/>
    <property type="match status" value="1"/>
</dbReference>
<evidence type="ECO:0000256" key="5">
    <source>
        <dbReference type="ARBA" id="ARBA00022741"/>
    </source>
</evidence>
<evidence type="ECO:0000256" key="4">
    <source>
        <dbReference type="ARBA" id="ARBA00022679"/>
    </source>
</evidence>
<comment type="pathway">
    <text evidence="1 9">Amino-acid biosynthesis; L-arginine biosynthesis; N(2)-acetyl-L-ornithine from L-glutamate: step 2/4.</text>
</comment>
<dbReference type="EC" id="2.7.2.8" evidence="9"/>
<comment type="caution">
    <text evidence="11">The sequence shown here is derived from an EMBL/GenBank/DDBJ whole genome shotgun (WGS) entry which is preliminary data.</text>
</comment>
<keyword evidence="6 9" id="KW-0418">Kinase</keyword>
<dbReference type="InterPro" id="IPR001048">
    <property type="entry name" value="Asp/Glu/Uridylate_kinase"/>
</dbReference>
<dbReference type="PIRSF" id="PIRSF000728">
    <property type="entry name" value="NAGK"/>
    <property type="match status" value="1"/>
</dbReference>
<dbReference type="GO" id="GO:0003991">
    <property type="term" value="F:acetylglutamate kinase activity"/>
    <property type="evidence" value="ECO:0007669"/>
    <property type="project" value="UniProtKB-EC"/>
</dbReference>
<dbReference type="EMBL" id="JAHBCL010000003">
    <property type="protein sequence ID" value="MBS7525593.1"/>
    <property type="molecule type" value="Genomic_DNA"/>
</dbReference>
<protein>
    <recommendedName>
        <fullName evidence="9">Acetylglutamate kinase</fullName>
        <ecNumber evidence="9">2.7.2.8</ecNumber>
    </recommendedName>
    <alternativeName>
        <fullName evidence="9">N-acetyl-L-glutamate 5-phosphotransferase</fullName>
    </alternativeName>
    <alternativeName>
        <fullName evidence="9">NAG kinase</fullName>
        <shortName evidence="9">NAGK</shortName>
    </alternativeName>
</protein>
<comment type="similarity">
    <text evidence="9">Belongs to the acetylglutamate kinase family. ArgB subfamily.</text>
</comment>
<keyword evidence="5 9" id="KW-0547">Nucleotide-binding</keyword>
<dbReference type="InterPro" id="IPR001057">
    <property type="entry name" value="Glu/AcGlu_kinase"/>
</dbReference>
<dbReference type="Pfam" id="PF00696">
    <property type="entry name" value="AA_kinase"/>
    <property type="match status" value="1"/>
</dbReference>
<feature type="binding site" evidence="9">
    <location>
        <position position="93"/>
    </location>
    <ligand>
        <name>substrate</name>
    </ligand>
</feature>
<dbReference type="PANTHER" id="PTHR23342">
    <property type="entry name" value="N-ACETYLGLUTAMATE SYNTHASE"/>
    <property type="match status" value="1"/>
</dbReference>
<keyword evidence="2 9" id="KW-0055">Arginine biosynthesis</keyword>
<comment type="function">
    <text evidence="9">Catalyzes the ATP-dependent phosphorylation of N-acetyl-L-glutamate.</text>
</comment>
<dbReference type="InterPro" id="IPR036393">
    <property type="entry name" value="AceGlu_kinase-like_sf"/>
</dbReference>
<feature type="binding site" evidence="9">
    <location>
        <position position="188"/>
    </location>
    <ligand>
        <name>substrate</name>
    </ligand>
</feature>
<evidence type="ECO:0000256" key="3">
    <source>
        <dbReference type="ARBA" id="ARBA00022605"/>
    </source>
</evidence>
<evidence type="ECO:0000256" key="1">
    <source>
        <dbReference type="ARBA" id="ARBA00004828"/>
    </source>
</evidence>
<feature type="site" description="Transition state stabilizer" evidence="9">
    <location>
        <position position="36"/>
    </location>
</feature>
<sequence>MEGGDQIMDKVIDKAKILIEALPYINAFKGKIFVIKYGGSAMTDERLKSQVLRDVSLLKSVGIRPVIVHGGGKEITALLKEVGKPSHFVDGIRATTAEEIEYVEMMLSGKINKSVVATLMQNECEAVGISGRDGGLLKTVPFDASQPAFERVGLVTEVNAKVIETLLEAQFVPVISPIGADAEGNAFNVNADEAAAAVAGALKAEKLIMLTDVDGVLNGKALISEITMKQAETLIAEGVITGGMIPKIECCIKSDVENVHILNGTLDHAILLEIFTQRGVGTKIFK</sequence>
<dbReference type="HAMAP" id="MF_00082">
    <property type="entry name" value="ArgB"/>
    <property type="match status" value="1"/>
</dbReference>
<comment type="subcellular location">
    <subcellularLocation>
        <location evidence="9">Cytoplasm</location>
    </subcellularLocation>
</comment>
<gene>
    <name evidence="9 11" type="primary">argB</name>
    <name evidence="11" type="ORF">KHM83_02745</name>
</gene>
<evidence type="ECO:0000256" key="8">
    <source>
        <dbReference type="ARBA" id="ARBA00048141"/>
    </source>
</evidence>
<evidence type="ECO:0000259" key="10">
    <source>
        <dbReference type="Pfam" id="PF00696"/>
    </source>
</evidence>
<proteinExistence type="inferred from homology"/>
<feature type="binding site" evidence="9">
    <location>
        <begin position="71"/>
        <end position="72"/>
    </location>
    <ligand>
        <name>substrate</name>
    </ligand>
</feature>
<dbReference type="PRINTS" id="PR00474">
    <property type="entry name" value="GLU5KINASE"/>
</dbReference>
<accession>A0ABS5PKB4</accession>
<keyword evidence="12" id="KW-1185">Reference proteome</keyword>